<protein>
    <submittedName>
        <fullName evidence="1">Uncharacterized protein</fullName>
    </submittedName>
</protein>
<evidence type="ECO:0000313" key="1">
    <source>
        <dbReference type="EMBL" id="RZO73205.1"/>
    </source>
</evidence>
<dbReference type="EMBL" id="SHAH01000132">
    <property type="protein sequence ID" value="RZO73205.1"/>
    <property type="molecule type" value="Genomic_DNA"/>
</dbReference>
<accession>A0A520RSM7</accession>
<dbReference type="AlphaFoldDB" id="A0A520RSM7"/>
<sequence>MNSAFVDILEYDLDSLRHMNDLIPVLNRRARRQIGYAVHEVEPLEISPSRELNQLAQEHSAELPKALSSYIKPVGAGTLLSLVLFEQGFCSALHQLGYYDAMAKADDIRRFFHLS</sequence>
<organism evidence="1 2">
    <name type="scientific">OM182 bacterium</name>
    <dbReference type="NCBI Taxonomy" id="2510334"/>
    <lineage>
        <taxon>Bacteria</taxon>
        <taxon>Pseudomonadati</taxon>
        <taxon>Pseudomonadota</taxon>
        <taxon>Gammaproteobacteria</taxon>
        <taxon>OMG group</taxon>
        <taxon>OM182 clade</taxon>
    </lineage>
</organism>
<proteinExistence type="predicted"/>
<dbReference type="Proteomes" id="UP000320404">
    <property type="component" value="Unassembled WGS sequence"/>
</dbReference>
<comment type="caution">
    <text evidence="1">The sequence shown here is derived from an EMBL/GenBank/DDBJ whole genome shotgun (WGS) entry which is preliminary data.</text>
</comment>
<gene>
    <name evidence="1" type="ORF">EVA69_06850</name>
</gene>
<reference evidence="1 2" key="1">
    <citation type="submission" date="2019-02" db="EMBL/GenBank/DDBJ databases">
        <title>Prokaryotic population dynamics and viral predation in marine succession experiment using metagenomics: the confinement effect.</title>
        <authorList>
            <person name="Haro-Moreno J.M."/>
            <person name="Rodriguez-Valera F."/>
            <person name="Lopez-Perez M."/>
        </authorList>
    </citation>
    <scope>NUCLEOTIDE SEQUENCE [LARGE SCALE GENOMIC DNA]</scope>
    <source>
        <strain evidence="1">MED-G158</strain>
    </source>
</reference>
<name>A0A520RSM7_9GAMM</name>
<evidence type="ECO:0000313" key="2">
    <source>
        <dbReference type="Proteomes" id="UP000320404"/>
    </source>
</evidence>